<gene>
    <name evidence="4" type="ORF">P8C59_004669</name>
</gene>
<protein>
    <recommendedName>
        <fullName evidence="6">Tyrosyl-DNA phosphodiesterase 1</fullName>
    </recommendedName>
</protein>
<evidence type="ECO:0000313" key="4">
    <source>
        <dbReference type="EMBL" id="KAK2070146.1"/>
    </source>
</evidence>
<dbReference type="CDD" id="cd09122">
    <property type="entry name" value="PLDc_Tdp1_1"/>
    <property type="match status" value="1"/>
</dbReference>
<evidence type="ECO:0000256" key="3">
    <source>
        <dbReference type="SAM" id="MobiDB-lite"/>
    </source>
</evidence>
<dbReference type="GO" id="GO:0005634">
    <property type="term" value="C:nucleus"/>
    <property type="evidence" value="ECO:0007669"/>
    <property type="project" value="InterPro"/>
</dbReference>
<dbReference type="Proteomes" id="UP001217918">
    <property type="component" value="Unassembled WGS sequence"/>
</dbReference>
<evidence type="ECO:0000256" key="2">
    <source>
        <dbReference type="PIRSR" id="PIRSR610347-2"/>
    </source>
</evidence>
<feature type="compositionally biased region" description="Basic and acidic residues" evidence="3">
    <location>
        <begin position="33"/>
        <end position="44"/>
    </location>
</feature>
<dbReference type="GO" id="GO:0003690">
    <property type="term" value="F:double-stranded DNA binding"/>
    <property type="evidence" value="ECO:0007669"/>
    <property type="project" value="TreeGrafter"/>
</dbReference>
<accession>A0AAD9I2V7</accession>
<dbReference type="PANTHER" id="PTHR12415">
    <property type="entry name" value="TYROSYL-DNA PHOSPHODIESTERASE 1"/>
    <property type="match status" value="1"/>
</dbReference>
<dbReference type="InterPro" id="IPR010347">
    <property type="entry name" value="Tdp1"/>
</dbReference>
<feature type="binding site" evidence="2">
    <location>
        <position position="264"/>
    </location>
    <ligand>
        <name>substrate</name>
    </ligand>
</feature>
<comment type="caution">
    <text evidence="4">The sequence shown here is derived from an EMBL/GenBank/DDBJ whole genome shotgun (WGS) entry which is preliminary data.</text>
</comment>
<dbReference type="Gene3D" id="3.30.870.10">
    <property type="entry name" value="Endonuclease Chain A"/>
    <property type="match status" value="2"/>
</dbReference>
<sequence length="529" mass="58605">MADQWRDSVNGVEDDDEALRLAIALSLEQDPNESSHEDVDRDDVTVDGGTNDGNQGPQKTAIASDSSLTPALDAPVTDPRTALGYLNTLGAERAKMEKERLARKRKVGESPECTADSLVPRPAQRRRQDDRDKCPPVGDDSRSATGLGSSRTSASTANIKPGNGRLPFPKGVVKKTWAYGHPRNGDDIKIEEVLQQSSLELAVLSSYQWDDEWIMSKVDSRRTKIYLVAFSANEVQERSMVENAPANIRFCFPPMKGAGNMHSKLQLLKYPDYLRIVVPTGNLTPYDWGETGVLENMVFLIDLPKIGDSGQAVSEKLTPFGEELSSFLLAQNVQRNVVDSLRKYDFSETKHYAFVHTIGGSHLTDSWKRTGNIGPVNVDYVCSSIGMLSDDFLKAFYHACQGDSGIKEYDARHSRPKAASRNVSVRRGPEETTIRKRFSVYFPSLNTVLQSTGGKDAAGTICFQARWWNSPKFPRFAYVGSANFSESAWGHLSKDSASDPLSNRRHAISFLFIQHRRSPPGVHTLYLPG</sequence>
<keyword evidence="5" id="KW-1185">Reference proteome</keyword>
<dbReference type="PROSITE" id="PS50330">
    <property type="entry name" value="UIM"/>
    <property type="match status" value="1"/>
</dbReference>
<feature type="active site" description="Nucleophile" evidence="1">
    <location>
        <position position="262"/>
    </location>
</feature>
<dbReference type="PANTHER" id="PTHR12415:SF4">
    <property type="entry name" value="TYROSYL-DNA PHOSPHODIESTERASE DOMAIN-CONTAINING PROTEIN"/>
    <property type="match status" value="1"/>
</dbReference>
<proteinExistence type="predicted"/>
<dbReference type="AlphaFoldDB" id="A0AAD9I2V7"/>
<dbReference type="Pfam" id="PF06087">
    <property type="entry name" value="Tyr-DNA_phospho"/>
    <property type="match status" value="1"/>
</dbReference>
<dbReference type="SUPFAM" id="SSF56024">
    <property type="entry name" value="Phospholipase D/nuclease"/>
    <property type="match status" value="2"/>
</dbReference>
<evidence type="ECO:0000313" key="5">
    <source>
        <dbReference type="Proteomes" id="UP001217918"/>
    </source>
</evidence>
<name>A0AAD9I2V7_9PEZI</name>
<dbReference type="InterPro" id="IPR003903">
    <property type="entry name" value="UIM_dom"/>
</dbReference>
<dbReference type="GO" id="GO:0017005">
    <property type="term" value="F:3'-tyrosyl-DNA phosphodiesterase activity"/>
    <property type="evidence" value="ECO:0007669"/>
    <property type="project" value="TreeGrafter"/>
</dbReference>
<dbReference type="GO" id="GO:0003697">
    <property type="term" value="F:single-stranded DNA binding"/>
    <property type="evidence" value="ECO:0007669"/>
    <property type="project" value="TreeGrafter"/>
</dbReference>
<dbReference type="EMBL" id="JAQQPM010000003">
    <property type="protein sequence ID" value="KAK2070146.1"/>
    <property type="molecule type" value="Genomic_DNA"/>
</dbReference>
<evidence type="ECO:0008006" key="6">
    <source>
        <dbReference type="Google" id="ProtNLM"/>
    </source>
</evidence>
<feature type="compositionally biased region" description="Polar residues" evidence="3">
    <location>
        <begin position="55"/>
        <end position="69"/>
    </location>
</feature>
<organism evidence="4 5">
    <name type="scientific">Phyllachora maydis</name>
    <dbReference type="NCBI Taxonomy" id="1825666"/>
    <lineage>
        <taxon>Eukaryota</taxon>
        <taxon>Fungi</taxon>
        <taxon>Dikarya</taxon>
        <taxon>Ascomycota</taxon>
        <taxon>Pezizomycotina</taxon>
        <taxon>Sordariomycetes</taxon>
        <taxon>Sordariomycetidae</taxon>
        <taxon>Phyllachorales</taxon>
        <taxon>Phyllachoraceae</taxon>
        <taxon>Phyllachora</taxon>
    </lineage>
</organism>
<dbReference type="GO" id="GO:0006281">
    <property type="term" value="P:DNA repair"/>
    <property type="evidence" value="ECO:0007669"/>
    <property type="project" value="InterPro"/>
</dbReference>
<feature type="compositionally biased region" description="Polar residues" evidence="3">
    <location>
        <begin position="143"/>
        <end position="158"/>
    </location>
</feature>
<feature type="region of interest" description="Disordered" evidence="3">
    <location>
        <begin position="97"/>
        <end position="167"/>
    </location>
</feature>
<reference evidence="4" key="1">
    <citation type="journal article" date="2023" name="Mol. Plant Microbe Interact.">
        <title>Elucidating the Obligate Nature and Biological Capacity of an Invasive Fungal Corn Pathogen.</title>
        <authorList>
            <person name="MacCready J.S."/>
            <person name="Roggenkamp E.M."/>
            <person name="Gdanetz K."/>
            <person name="Chilvers M.I."/>
        </authorList>
    </citation>
    <scope>NUCLEOTIDE SEQUENCE</scope>
    <source>
        <strain evidence="4">PM02</strain>
    </source>
</reference>
<feature type="compositionally biased region" description="Basic and acidic residues" evidence="3">
    <location>
        <begin position="126"/>
        <end position="142"/>
    </location>
</feature>
<evidence type="ECO:0000256" key="1">
    <source>
        <dbReference type="PIRSR" id="PIRSR610347-1"/>
    </source>
</evidence>
<feature type="region of interest" description="Disordered" evidence="3">
    <location>
        <begin position="26"/>
        <end position="79"/>
    </location>
</feature>